<keyword evidence="1" id="KW-0808">Transferase</keyword>
<accession>A0A3L9YF54</accession>
<comment type="caution">
    <text evidence="1">The sequence shown here is derived from an EMBL/GenBank/DDBJ whole genome shotgun (WGS) entry which is preliminary data.</text>
</comment>
<sequence length="422" mass="49186">MSATKPKILAVVESIDVNDSSGTKVNMAMINSLRQLGYEVTCLHYTRKDIKINGIECIAAEERKASIFFILGRIQRLLFRWFKIQIGERVDRVLGFSFGFFNDSKSIENAIKKHSPKDFQMIWTLSKGNSYRTHRAVLSLPAWHDKWYSCVHDPYPQQLYPRPYNYIPRGYREKRRFFLKMTQKAKRIVLPSLVLKEWLQSYYPAMEGKSLIIPHQIVNFEMHAVDLPHYFNKDNFNLLHAGNLLDLRDPKPLVEAFELFLKKTPEAISDAKLLFLGGESVFTKYMLEQSKELPQLYVSNGYVAFEETYRMQQLAVVNIILEAKSEISPFLPGKFPHCITADAPILLVGPYYSECKRLLGNDYPYKFDFDEIEKIAATLKNLYNQWKLGSEKVRLNRPDLEKYLSLDYFKAVLEETQEYPPV</sequence>
<dbReference type="OrthoDB" id="977218at2"/>
<name>A0A3L9YF54_9FLAO</name>
<evidence type="ECO:0000313" key="2">
    <source>
        <dbReference type="Proteomes" id="UP000271339"/>
    </source>
</evidence>
<dbReference type="EMBL" id="REFC01000014">
    <property type="protein sequence ID" value="RMA57980.1"/>
    <property type="molecule type" value="Genomic_DNA"/>
</dbReference>
<reference evidence="1 2" key="1">
    <citation type="submission" date="2018-10" db="EMBL/GenBank/DDBJ databases">
        <title>Genomic Encyclopedia of Archaeal and Bacterial Type Strains, Phase II (KMG-II): from individual species to whole genera.</title>
        <authorList>
            <person name="Goeker M."/>
        </authorList>
    </citation>
    <scope>NUCLEOTIDE SEQUENCE [LARGE SCALE GENOMIC DNA]</scope>
    <source>
        <strain evidence="1 2">DSM 23424</strain>
    </source>
</reference>
<dbReference type="SUPFAM" id="SSF53756">
    <property type="entry name" value="UDP-Glycosyltransferase/glycogen phosphorylase"/>
    <property type="match status" value="1"/>
</dbReference>
<dbReference type="RefSeq" id="WP_121908322.1">
    <property type="nucleotide sequence ID" value="NZ_REFC01000014.1"/>
</dbReference>
<evidence type="ECO:0000313" key="1">
    <source>
        <dbReference type="EMBL" id="RMA57980.1"/>
    </source>
</evidence>
<dbReference type="Proteomes" id="UP000271339">
    <property type="component" value="Unassembled WGS sequence"/>
</dbReference>
<proteinExistence type="predicted"/>
<gene>
    <name evidence="1" type="ORF">BXY75_2788</name>
</gene>
<organism evidence="1 2">
    <name type="scientific">Ulvibacter antarcticus</name>
    <dbReference type="NCBI Taxonomy" id="442714"/>
    <lineage>
        <taxon>Bacteria</taxon>
        <taxon>Pseudomonadati</taxon>
        <taxon>Bacteroidota</taxon>
        <taxon>Flavobacteriia</taxon>
        <taxon>Flavobacteriales</taxon>
        <taxon>Flavobacteriaceae</taxon>
        <taxon>Ulvibacter</taxon>
    </lineage>
</organism>
<dbReference type="GO" id="GO:0016740">
    <property type="term" value="F:transferase activity"/>
    <property type="evidence" value="ECO:0007669"/>
    <property type="project" value="UniProtKB-KW"/>
</dbReference>
<keyword evidence="2" id="KW-1185">Reference proteome</keyword>
<dbReference type="AlphaFoldDB" id="A0A3L9YF54"/>
<protein>
    <submittedName>
        <fullName evidence="1">Glycosyltransferase involved in cell wall biosynthesis</fullName>
    </submittedName>
</protein>